<reference evidence="1" key="3">
    <citation type="submission" date="2006-01" db="EMBL/GenBank/DDBJ databases">
        <authorList>
            <person name="Buell R."/>
        </authorList>
    </citation>
    <scope>NUCLEOTIDE SEQUENCE</scope>
</reference>
<dbReference type="AlphaFoldDB" id="Q2QUK6"/>
<reference evidence="1" key="2">
    <citation type="submission" date="2005-04" db="EMBL/GenBank/DDBJ databases">
        <authorList>
            <person name="Buell C.R."/>
            <person name="Wing R.A."/>
            <person name="McCombie W.A."/>
            <person name="Ouyang S."/>
        </authorList>
    </citation>
    <scope>NUCLEOTIDE SEQUENCE</scope>
</reference>
<sequence length="48" mass="5038">MAVAVGATVAASMKVGEPHGNDFDDGGNVEWYWEAGSGGFDDGRWLAH</sequence>
<evidence type="ECO:0000313" key="1">
    <source>
        <dbReference type="EMBL" id="ABA97330.1"/>
    </source>
</evidence>
<proteinExistence type="predicted"/>
<gene>
    <name evidence="1" type="ordered locus">LOC_Os12g15939</name>
</gene>
<dbReference type="EMBL" id="DP000011">
    <property type="protein sequence ID" value="ABA97330.1"/>
    <property type="molecule type" value="Genomic_DNA"/>
</dbReference>
<organism evidence="1">
    <name type="scientific">Oryza sativa subsp. japonica</name>
    <name type="common">Rice</name>
    <dbReference type="NCBI Taxonomy" id="39947"/>
    <lineage>
        <taxon>Eukaryota</taxon>
        <taxon>Viridiplantae</taxon>
        <taxon>Streptophyta</taxon>
        <taxon>Embryophyta</taxon>
        <taxon>Tracheophyta</taxon>
        <taxon>Spermatophyta</taxon>
        <taxon>Magnoliopsida</taxon>
        <taxon>Liliopsida</taxon>
        <taxon>Poales</taxon>
        <taxon>Poaceae</taxon>
        <taxon>BOP clade</taxon>
        <taxon>Oryzoideae</taxon>
        <taxon>Oryzeae</taxon>
        <taxon>Oryzinae</taxon>
        <taxon>Oryza</taxon>
        <taxon>Oryza sativa</taxon>
    </lineage>
</organism>
<reference evidence="1" key="1">
    <citation type="journal article" date="2005" name="BMC Biol.">
        <title>The sequence of rice chromosomes 11 and 12, rich in disease resistance genes and recent gene duplications.</title>
        <authorList>
            <consortium name="The rice chromosomes 11 and 12 sequencing consortia"/>
        </authorList>
    </citation>
    <scope>NUCLEOTIDE SEQUENCE [LARGE SCALE GENOMIC DNA]</scope>
</reference>
<protein>
    <submittedName>
        <fullName evidence="1">Uncharacterized protein</fullName>
    </submittedName>
</protein>
<accession>Q2QUK6</accession>
<name>Q2QUK6_ORYSJ</name>